<name>A0ABR0SVL6_9HYPO</name>
<dbReference type="NCBIfam" id="TIGR00728">
    <property type="entry name" value="OPT_sfam"/>
    <property type="match status" value="1"/>
</dbReference>
<dbReference type="InterPro" id="IPR004648">
    <property type="entry name" value="Oligpept_transpt"/>
</dbReference>
<feature type="transmembrane region" description="Helical" evidence="10">
    <location>
        <begin position="131"/>
        <end position="150"/>
    </location>
</feature>
<keyword evidence="3" id="KW-0813">Transport</keyword>
<evidence type="ECO:0000256" key="10">
    <source>
        <dbReference type="SAM" id="Phobius"/>
    </source>
</evidence>
<proteinExistence type="inferred from homology"/>
<keyword evidence="6" id="KW-0653">Protein transport</keyword>
<evidence type="ECO:0000313" key="11">
    <source>
        <dbReference type="EMBL" id="KAK5996142.1"/>
    </source>
</evidence>
<evidence type="ECO:0000256" key="2">
    <source>
        <dbReference type="ARBA" id="ARBA00008807"/>
    </source>
</evidence>
<feature type="transmembrane region" description="Helical" evidence="10">
    <location>
        <begin position="156"/>
        <end position="175"/>
    </location>
</feature>
<reference evidence="11 12" key="1">
    <citation type="submission" date="2024-01" db="EMBL/GenBank/DDBJ databases">
        <title>Complete genome of Cladobotryum mycophilum ATHUM6906.</title>
        <authorList>
            <person name="Christinaki A.C."/>
            <person name="Myridakis A.I."/>
            <person name="Kouvelis V.N."/>
        </authorList>
    </citation>
    <scope>NUCLEOTIDE SEQUENCE [LARGE SCALE GENOMIC DNA]</scope>
    <source>
        <strain evidence="11 12">ATHUM6906</strain>
    </source>
</reference>
<comment type="subcellular location">
    <subcellularLocation>
        <location evidence="1">Membrane</location>
        <topology evidence="1">Multi-pass membrane protein</topology>
    </subcellularLocation>
</comment>
<comment type="similarity">
    <text evidence="2">Belongs to the oligopeptide OPT transporter family.</text>
</comment>
<evidence type="ECO:0000256" key="6">
    <source>
        <dbReference type="ARBA" id="ARBA00022927"/>
    </source>
</evidence>
<evidence type="ECO:0000256" key="7">
    <source>
        <dbReference type="ARBA" id="ARBA00022989"/>
    </source>
</evidence>
<keyword evidence="12" id="KW-1185">Reference proteome</keyword>
<evidence type="ECO:0000256" key="3">
    <source>
        <dbReference type="ARBA" id="ARBA00022448"/>
    </source>
</evidence>
<evidence type="ECO:0000256" key="8">
    <source>
        <dbReference type="ARBA" id="ARBA00023136"/>
    </source>
</evidence>
<evidence type="ECO:0000313" key="12">
    <source>
        <dbReference type="Proteomes" id="UP001338125"/>
    </source>
</evidence>
<evidence type="ECO:0000256" key="1">
    <source>
        <dbReference type="ARBA" id="ARBA00004141"/>
    </source>
</evidence>
<feature type="transmembrane region" description="Helical" evidence="10">
    <location>
        <begin position="382"/>
        <end position="405"/>
    </location>
</feature>
<evidence type="ECO:0000256" key="4">
    <source>
        <dbReference type="ARBA" id="ARBA00022692"/>
    </source>
</evidence>
<dbReference type="Proteomes" id="UP001338125">
    <property type="component" value="Unassembled WGS sequence"/>
</dbReference>
<dbReference type="EMBL" id="JAVFKD010000004">
    <property type="protein sequence ID" value="KAK5996142.1"/>
    <property type="molecule type" value="Genomic_DNA"/>
</dbReference>
<keyword evidence="8 10" id="KW-0472">Membrane</keyword>
<feature type="transmembrane region" description="Helical" evidence="10">
    <location>
        <begin position="695"/>
        <end position="716"/>
    </location>
</feature>
<sequence>MKDEVVGTETEVGFPGVDLPTKEMDTHNEKMSQEIAEVIFNDETHDDVIAQLKEMYEEHIHDYNFPRDMLQRAADIINHDTNKIDQEQARTLLQEFHGQQELLLNDSPYPEVRAVVDPTDDPSIPCNTFRVWLLGTLLAIVGAGLDQFFSLRYPSIVIYTYAGQLVVYPIGVFLAKVLPKKKVPLGPLSFTLNPGPFNQKEHMVITIMSNVAYGGYNGTAYVTSIIQVLELDVFYGDKKLTQSAGFQILLALSTQLIGYGAAGITRRILVYPAEMIWPKSLAQIALNKALHSDDGSREESSGWKITRYRFFLICFGSMFLYFWIPNYLFGAVSTFNWMTWISPGNVTLAIITGGVCGMGLNPIPTFDWNQVTALIDPIVTPFFAMANLFVGELIAVVLVIIPVYWTNSMKTGYFPINSNYVFDNRGKPYNVTRVLNADYTLNEEAYKAYSPPYLSASNTVLYACFFGVYTACVVHTALYNRREIVKGFKNIFNFRQSAFEAEKDVHNRLMREYKEAPEWWYLIMLAISFVMSCLACTLWDTSMPIWGVVFAIVLCFVIQVPVGIILASSNTEVTLNVIAEFIGGYALSGKPVANMLFKAYGYIACAQSIQFCADLKLAHYAKIPPRLTFAVQTWATIVAAFVSIGVNQWQLLNIKDVCSQDQPDKFTCPGSHTFFTASVIWGAIGPKRIFGSGQLYSPLGWGFLAGAILPIPFYFLQKRYPNSWVRYVHIPVLLNGPLELSPYNLMHLWPATVISFVFNFYIKSRWLGWWQRYAYVFTSSMSSAIGISAIVIFFAVQFHAVNLDWWGNNVSYAGVDGDSAVCVLKVAPTNGFS</sequence>
<gene>
    <name evidence="11" type="ORF">PT974_04570</name>
</gene>
<feature type="transmembrane region" description="Helical" evidence="10">
    <location>
        <begin position="545"/>
        <end position="567"/>
    </location>
</feature>
<evidence type="ECO:0000256" key="9">
    <source>
        <dbReference type="SAM" id="MobiDB-lite"/>
    </source>
</evidence>
<comment type="caution">
    <text evidence="11">The sequence shown here is derived from an EMBL/GenBank/DDBJ whole genome shotgun (WGS) entry which is preliminary data.</text>
</comment>
<feature type="region of interest" description="Disordered" evidence="9">
    <location>
        <begin position="1"/>
        <end position="23"/>
    </location>
</feature>
<dbReference type="InterPro" id="IPR004813">
    <property type="entry name" value="OPT"/>
</dbReference>
<feature type="transmembrane region" description="Helical" evidence="10">
    <location>
        <begin position="460"/>
        <end position="479"/>
    </location>
</feature>
<keyword evidence="4 10" id="KW-0812">Transmembrane</keyword>
<dbReference type="NCBIfam" id="TIGR00727">
    <property type="entry name" value="ISP4_OPT"/>
    <property type="match status" value="1"/>
</dbReference>
<organism evidence="11 12">
    <name type="scientific">Cladobotryum mycophilum</name>
    <dbReference type="NCBI Taxonomy" id="491253"/>
    <lineage>
        <taxon>Eukaryota</taxon>
        <taxon>Fungi</taxon>
        <taxon>Dikarya</taxon>
        <taxon>Ascomycota</taxon>
        <taxon>Pezizomycotina</taxon>
        <taxon>Sordariomycetes</taxon>
        <taxon>Hypocreomycetidae</taxon>
        <taxon>Hypocreales</taxon>
        <taxon>Hypocreaceae</taxon>
        <taxon>Cladobotryum</taxon>
    </lineage>
</organism>
<protein>
    <submittedName>
        <fullName evidence="11">Sexual differentiation process protein isp4</fullName>
    </submittedName>
</protein>
<feature type="transmembrane region" description="Helical" evidence="10">
    <location>
        <begin position="340"/>
        <end position="361"/>
    </location>
</feature>
<feature type="transmembrane region" description="Helical" evidence="10">
    <location>
        <begin position="743"/>
        <end position="762"/>
    </location>
</feature>
<feature type="transmembrane region" description="Helical" evidence="10">
    <location>
        <begin position="519"/>
        <end position="539"/>
    </location>
</feature>
<keyword evidence="5" id="KW-0571">Peptide transport</keyword>
<feature type="transmembrane region" description="Helical" evidence="10">
    <location>
        <begin position="774"/>
        <end position="796"/>
    </location>
</feature>
<dbReference type="PANTHER" id="PTHR22601">
    <property type="entry name" value="ISP4 LIKE PROTEIN"/>
    <property type="match status" value="1"/>
</dbReference>
<keyword evidence="7 10" id="KW-1133">Transmembrane helix</keyword>
<dbReference type="Pfam" id="PF03169">
    <property type="entry name" value="OPT"/>
    <property type="match status" value="1"/>
</dbReference>
<evidence type="ECO:0000256" key="5">
    <source>
        <dbReference type="ARBA" id="ARBA00022856"/>
    </source>
</evidence>
<accession>A0ABR0SVL6</accession>
<feature type="transmembrane region" description="Helical" evidence="10">
    <location>
        <begin position="310"/>
        <end position="328"/>
    </location>
</feature>